<dbReference type="OrthoDB" id="9790352at2"/>
<dbReference type="Proteomes" id="UP000222818">
    <property type="component" value="Unassembled WGS sequence"/>
</dbReference>
<evidence type="ECO:0000259" key="14">
    <source>
        <dbReference type="Pfam" id="PF05173"/>
    </source>
</evidence>
<dbReference type="Gene3D" id="3.30.360.10">
    <property type="entry name" value="Dihydrodipicolinate Reductase, domain 2"/>
    <property type="match status" value="1"/>
</dbReference>
<feature type="binding site" evidence="12">
    <location>
        <begin position="169"/>
        <end position="170"/>
    </location>
    <ligand>
        <name>(S)-2,3,4,5-tetrahydrodipicolinate</name>
        <dbReference type="ChEBI" id="CHEBI:16845"/>
    </ligand>
</feature>
<dbReference type="GO" id="GO:0005829">
    <property type="term" value="C:cytosol"/>
    <property type="evidence" value="ECO:0007669"/>
    <property type="project" value="TreeGrafter"/>
</dbReference>
<comment type="catalytic activity">
    <reaction evidence="11 12">
        <text>(S)-2,3,4,5-tetrahydrodipicolinate + NAD(+) + H2O = (2S,4S)-4-hydroxy-2,3,4,5-tetrahydrodipicolinate + NADH + H(+)</text>
        <dbReference type="Rhea" id="RHEA:35323"/>
        <dbReference type="ChEBI" id="CHEBI:15377"/>
        <dbReference type="ChEBI" id="CHEBI:15378"/>
        <dbReference type="ChEBI" id="CHEBI:16845"/>
        <dbReference type="ChEBI" id="CHEBI:57540"/>
        <dbReference type="ChEBI" id="CHEBI:57945"/>
        <dbReference type="ChEBI" id="CHEBI:67139"/>
        <dbReference type="EC" id="1.17.1.8"/>
    </reaction>
</comment>
<feature type="domain" description="Dihydrodipicolinate reductase C-terminal" evidence="14">
    <location>
        <begin position="132"/>
        <end position="248"/>
    </location>
</feature>
<feature type="binding site" evidence="12">
    <location>
        <begin position="12"/>
        <end position="17"/>
    </location>
    <ligand>
        <name>NAD(+)</name>
        <dbReference type="ChEBI" id="CHEBI:57540"/>
    </ligand>
</feature>
<evidence type="ECO:0000256" key="8">
    <source>
        <dbReference type="ARBA" id="ARBA00037922"/>
    </source>
</evidence>
<evidence type="ECO:0000256" key="7">
    <source>
        <dbReference type="ARBA" id="ARBA00023154"/>
    </source>
</evidence>
<dbReference type="Pfam" id="PF01113">
    <property type="entry name" value="DapB_N"/>
    <property type="match status" value="1"/>
</dbReference>
<comment type="pathway">
    <text evidence="8 12">Amino-acid biosynthesis; L-lysine biosynthesis via DAP pathway; (S)-tetrahydrodipicolinate from L-aspartate: step 4/4.</text>
</comment>
<evidence type="ECO:0000256" key="1">
    <source>
        <dbReference type="ARBA" id="ARBA00006642"/>
    </source>
</evidence>
<dbReference type="UniPathway" id="UPA00034">
    <property type="reaction ID" value="UER00018"/>
</dbReference>
<evidence type="ECO:0000313" key="16">
    <source>
        <dbReference type="Proteomes" id="UP000222818"/>
    </source>
</evidence>
<dbReference type="RefSeq" id="WP_099336836.1">
    <property type="nucleotide sequence ID" value="NZ_MKGN01000010.1"/>
</dbReference>
<evidence type="ECO:0000256" key="4">
    <source>
        <dbReference type="ARBA" id="ARBA00022915"/>
    </source>
</evidence>
<evidence type="ECO:0000256" key="2">
    <source>
        <dbReference type="ARBA" id="ARBA00022605"/>
    </source>
</evidence>
<feature type="binding site" evidence="12">
    <location>
        <begin position="126"/>
        <end position="129"/>
    </location>
    <ligand>
        <name>NAD(+)</name>
        <dbReference type="ChEBI" id="CHEBI:57540"/>
    </ligand>
</feature>
<dbReference type="GO" id="GO:0008839">
    <property type="term" value="F:4-hydroxy-tetrahydrodipicolinate reductase"/>
    <property type="evidence" value="ECO:0007669"/>
    <property type="project" value="UniProtKB-EC"/>
</dbReference>
<evidence type="ECO:0000256" key="10">
    <source>
        <dbReference type="ARBA" id="ARBA00049080"/>
    </source>
</evidence>
<comment type="similarity">
    <text evidence="1 12">Belongs to the DapB family.</text>
</comment>
<evidence type="ECO:0000256" key="6">
    <source>
        <dbReference type="ARBA" id="ARBA00023027"/>
    </source>
</evidence>
<dbReference type="GO" id="GO:0050661">
    <property type="term" value="F:NADP binding"/>
    <property type="evidence" value="ECO:0007669"/>
    <property type="project" value="UniProtKB-UniRule"/>
</dbReference>
<dbReference type="AlphaFoldDB" id="A0A2G0V742"/>
<evidence type="ECO:0000256" key="9">
    <source>
        <dbReference type="ARBA" id="ARBA00038983"/>
    </source>
</evidence>
<proteinExistence type="inferred from homology"/>
<keyword evidence="12" id="KW-0963">Cytoplasm</keyword>
<comment type="subunit">
    <text evidence="12">Homotetramer.</text>
</comment>
<comment type="function">
    <text evidence="12">Catalyzes the conversion of 4-hydroxy-tetrahydrodipicolinate (HTPA) to tetrahydrodipicolinate.</text>
</comment>
<feature type="active site" description="Proton donor" evidence="12">
    <location>
        <position position="163"/>
    </location>
</feature>
<dbReference type="Gene3D" id="3.40.50.720">
    <property type="entry name" value="NAD(P)-binding Rossmann-like Domain"/>
    <property type="match status" value="1"/>
</dbReference>
<dbReference type="GO" id="GO:0009089">
    <property type="term" value="P:lysine biosynthetic process via diaminopimelate"/>
    <property type="evidence" value="ECO:0007669"/>
    <property type="project" value="UniProtKB-UniRule"/>
</dbReference>
<reference evidence="15 16" key="1">
    <citation type="journal article" date="2017" name="ISME J.">
        <title>Tremblaya phenacola PPER: an evolutionary beta-gammaproteobacterium collage.</title>
        <authorList>
            <person name="Gil R."/>
            <person name="Vargas-Chavez C."/>
            <person name="Lopez-Madrigal S."/>
            <person name="Santos-Garcia D."/>
            <person name="Latorre A."/>
            <person name="Moya A."/>
        </authorList>
    </citation>
    <scope>NUCLEOTIDE SEQUENCE [LARGE SCALE GENOMIC DNA]</scope>
    <source>
        <strain evidence="15 16">PPER</strain>
    </source>
</reference>
<keyword evidence="7 12" id="KW-0457">Lysine biosynthesis</keyword>
<dbReference type="CDD" id="cd02274">
    <property type="entry name" value="DHDPR_N"/>
    <property type="match status" value="1"/>
</dbReference>
<dbReference type="GO" id="GO:0019877">
    <property type="term" value="P:diaminopimelate biosynthetic process"/>
    <property type="evidence" value="ECO:0007669"/>
    <property type="project" value="UniProtKB-UniRule"/>
</dbReference>
<dbReference type="EMBL" id="MKGN01000010">
    <property type="protein sequence ID" value="PHN16294.1"/>
    <property type="molecule type" value="Genomic_DNA"/>
</dbReference>
<evidence type="ECO:0000259" key="13">
    <source>
        <dbReference type="Pfam" id="PF01113"/>
    </source>
</evidence>
<dbReference type="InterPro" id="IPR022663">
    <property type="entry name" value="DapB_C"/>
</dbReference>
<evidence type="ECO:0000313" key="15">
    <source>
        <dbReference type="EMBL" id="PHN16294.1"/>
    </source>
</evidence>
<dbReference type="PANTHER" id="PTHR20836">
    <property type="entry name" value="DIHYDRODIPICOLINATE REDUCTASE"/>
    <property type="match status" value="1"/>
</dbReference>
<comment type="subcellular location">
    <subcellularLocation>
        <location evidence="12">Cytoplasm</location>
    </subcellularLocation>
</comment>
<keyword evidence="3 12" id="KW-0521">NADP</keyword>
<dbReference type="InterPro" id="IPR023940">
    <property type="entry name" value="DHDPR_bac"/>
</dbReference>
<dbReference type="EC" id="1.17.1.8" evidence="9 12"/>
<dbReference type="SUPFAM" id="SSF55347">
    <property type="entry name" value="Glyceraldehyde-3-phosphate dehydrogenase-like, C-terminal domain"/>
    <property type="match status" value="1"/>
</dbReference>
<dbReference type="Pfam" id="PF05173">
    <property type="entry name" value="DapB_C"/>
    <property type="match status" value="1"/>
</dbReference>
<evidence type="ECO:0000256" key="12">
    <source>
        <dbReference type="HAMAP-Rule" id="MF_00102"/>
    </source>
</evidence>
<dbReference type="SUPFAM" id="SSF51735">
    <property type="entry name" value="NAD(P)-binding Rossmann-fold domains"/>
    <property type="match status" value="1"/>
</dbReference>
<keyword evidence="2 12" id="KW-0028">Amino-acid biosynthesis</keyword>
<sequence length="250" mass="28162">MCKELTSLFITGINGRMGRQLVLSSYIDKLASIRMSIANNNLKHFNINLYKLFNIKSLAVIVSNNLLASRIKDIVLIDFTNPEASMVYLNICCLNKLNIVIGTTGFNIHQLSIIYMLSNYIAISYSANFSIGIALMLKLLRIAVLYLRENIDIQVIEVHHKKKRDVPSGTALMIRNYIDDLYIKPISFSSIRIGNIIGEHKVSFADLNECLSISHKVYDRMVFAKGAIKSSGWLLNKTKGLFNMLNVLGL</sequence>
<dbReference type="GO" id="GO:0051287">
    <property type="term" value="F:NAD binding"/>
    <property type="evidence" value="ECO:0007669"/>
    <property type="project" value="UniProtKB-UniRule"/>
</dbReference>
<evidence type="ECO:0000256" key="3">
    <source>
        <dbReference type="ARBA" id="ARBA00022857"/>
    </source>
</evidence>
<protein>
    <recommendedName>
        <fullName evidence="9 12">4-hydroxy-tetrahydrodipicolinate reductase</fullName>
        <shortName evidence="12">HTPA reductase</shortName>
        <ecNumber evidence="9 12">1.17.1.8</ecNumber>
    </recommendedName>
</protein>
<keyword evidence="16" id="KW-1185">Reference proteome</keyword>
<feature type="domain" description="Dihydrodipicolinate reductase N-terminal" evidence="13">
    <location>
        <begin position="8"/>
        <end position="129"/>
    </location>
</feature>
<gene>
    <name evidence="12 15" type="primary">dapB</name>
    <name evidence="15" type="ORF">TPPER_00095</name>
</gene>
<keyword evidence="4 12" id="KW-0220">Diaminopimelate biosynthesis</keyword>
<evidence type="ECO:0000256" key="11">
    <source>
        <dbReference type="ARBA" id="ARBA00049396"/>
    </source>
</evidence>
<dbReference type="PANTHER" id="PTHR20836:SF0">
    <property type="entry name" value="4-HYDROXY-TETRAHYDRODIPICOLINATE REDUCTASE 1, CHLOROPLASTIC-RELATED"/>
    <property type="match status" value="1"/>
</dbReference>
<comment type="caution">
    <text evidence="12">Was originally thought to be a dihydrodipicolinate reductase (DHDPR), catalyzing the conversion of dihydrodipicolinate to tetrahydrodipicolinate. However, it was shown in E.coli that the substrate of the enzymatic reaction is not dihydrodipicolinate (DHDP) but in fact (2S,4S)-4-hydroxy-2,3,4,5-tetrahydrodipicolinic acid (HTPA), the product released by the DapA-catalyzed reaction.</text>
</comment>
<feature type="active site" description="Proton donor/acceptor" evidence="12">
    <location>
        <position position="159"/>
    </location>
</feature>
<dbReference type="HAMAP" id="MF_00102">
    <property type="entry name" value="DapB"/>
    <property type="match status" value="1"/>
</dbReference>
<organism evidence="15 16">
    <name type="scientific">Candidatus Tremblayella phenacoccinincola</name>
    <dbReference type="NCBI Taxonomy" id="1010676"/>
    <lineage>
        <taxon>Bacteria</taxon>
        <taxon>Pseudomonadati</taxon>
        <taxon>Pseudomonadota</taxon>
        <taxon>Betaproteobacteria</taxon>
        <taxon>Candidatus Tremblayella</taxon>
    </lineage>
</organism>
<dbReference type="GO" id="GO:0016726">
    <property type="term" value="F:oxidoreductase activity, acting on CH or CH2 groups, NAD or NADP as acceptor"/>
    <property type="evidence" value="ECO:0007669"/>
    <property type="project" value="UniProtKB-UniRule"/>
</dbReference>
<name>A0A2G0V742_9PROT</name>
<dbReference type="InterPro" id="IPR000846">
    <property type="entry name" value="DapB_N"/>
</dbReference>
<keyword evidence="6 12" id="KW-0520">NAD</keyword>
<feature type="binding site" evidence="12">
    <location>
        <begin position="102"/>
        <end position="104"/>
    </location>
    <ligand>
        <name>NAD(+)</name>
        <dbReference type="ChEBI" id="CHEBI:57540"/>
    </ligand>
</feature>
<dbReference type="PIRSF" id="PIRSF000161">
    <property type="entry name" value="DHPR"/>
    <property type="match status" value="1"/>
</dbReference>
<evidence type="ECO:0000256" key="5">
    <source>
        <dbReference type="ARBA" id="ARBA00023002"/>
    </source>
</evidence>
<comment type="caution">
    <text evidence="12">Lacks conserved residue(s) required for the propagation of feature annotation.</text>
</comment>
<feature type="binding site" evidence="12">
    <location>
        <position position="160"/>
    </location>
    <ligand>
        <name>(S)-2,3,4,5-tetrahydrodipicolinate</name>
        <dbReference type="ChEBI" id="CHEBI:16845"/>
    </ligand>
</feature>
<accession>A0A2G0V742</accession>
<keyword evidence="5 12" id="KW-0560">Oxidoreductase</keyword>
<dbReference type="InterPro" id="IPR036291">
    <property type="entry name" value="NAD(P)-bd_dom_sf"/>
</dbReference>
<comment type="catalytic activity">
    <reaction evidence="10 12">
        <text>(S)-2,3,4,5-tetrahydrodipicolinate + NADP(+) + H2O = (2S,4S)-4-hydroxy-2,3,4,5-tetrahydrodipicolinate + NADPH + H(+)</text>
        <dbReference type="Rhea" id="RHEA:35331"/>
        <dbReference type="ChEBI" id="CHEBI:15377"/>
        <dbReference type="ChEBI" id="CHEBI:15378"/>
        <dbReference type="ChEBI" id="CHEBI:16845"/>
        <dbReference type="ChEBI" id="CHEBI:57783"/>
        <dbReference type="ChEBI" id="CHEBI:58349"/>
        <dbReference type="ChEBI" id="CHEBI:67139"/>
        <dbReference type="EC" id="1.17.1.8"/>
    </reaction>
</comment>
<comment type="caution">
    <text evidence="15">The sequence shown here is derived from an EMBL/GenBank/DDBJ whole genome shotgun (WGS) entry which is preliminary data.</text>
</comment>